<dbReference type="Proteomes" id="UP000283210">
    <property type="component" value="Chromosome 22"/>
</dbReference>
<reference evidence="2 3" key="2">
    <citation type="submission" date="2019-01" db="EMBL/GenBank/DDBJ databases">
        <title>A chromosome length genome reference of the Java medaka (oryzias javanicus).</title>
        <authorList>
            <person name="Herpin A."/>
            <person name="Takehana Y."/>
            <person name="Naruse K."/>
            <person name="Ansai S."/>
            <person name="Kawaguchi M."/>
        </authorList>
    </citation>
    <scope>NUCLEOTIDE SEQUENCE [LARGE SCALE GENOMIC DNA]</scope>
    <source>
        <strain evidence="2">RS831</strain>
        <tissue evidence="2">Whole body</tissue>
    </source>
</reference>
<name>A0A3S2TWW6_ORYJA</name>
<sequence length="74" mass="8309">MQGQLWERSLQSDALVWSSQIANNYLPPQARLKALTIGLRLEFMHGISIQSTSNSSRGRGSVNTHMRGKAQRKI</sequence>
<gene>
    <name evidence="2" type="ORF">OJAV_G00215080</name>
</gene>
<reference evidence="2 3" key="1">
    <citation type="submission" date="2018-11" db="EMBL/GenBank/DDBJ databases">
        <authorList>
            <person name="Lopez-Roques C."/>
            <person name="Donnadieu C."/>
            <person name="Bouchez O."/>
            <person name="Klopp C."/>
            <person name="Cabau C."/>
            <person name="Zahm M."/>
        </authorList>
    </citation>
    <scope>NUCLEOTIDE SEQUENCE [LARGE SCALE GENOMIC DNA]</scope>
    <source>
        <strain evidence="2">RS831</strain>
        <tissue evidence="2">Whole body</tissue>
    </source>
</reference>
<dbReference type="EMBL" id="CM012458">
    <property type="protein sequence ID" value="RVE57321.1"/>
    <property type="molecule type" value="Genomic_DNA"/>
</dbReference>
<dbReference type="AlphaFoldDB" id="A0A3S2TWW6"/>
<protein>
    <submittedName>
        <fullName evidence="2">Uncharacterized protein</fullName>
    </submittedName>
</protein>
<organism evidence="2 3">
    <name type="scientific">Oryzias javanicus</name>
    <name type="common">Javanese ricefish</name>
    <name type="synonym">Aplocheilus javanicus</name>
    <dbReference type="NCBI Taxonomy" id="123683"/>
    <lineage>
        <taxon>Eukaryota</taxon>
        <taxon>Metazoa</taxon>
        <taxon>Chordata</taxon>
        <taxon>Craniata</taxon>
        <taxon>Vertebrata</taxon>
        <taxon>Euteleostomi</taxon>
        <taxon>Actinopterygii</taxon>
        <taxon>Neopterygii</taxon>
        <taxon>Teleostei</taxon>
        <taxon>Neoteleostei</taxon>
        <taxon>Acanthomorphata</taxon>
        <taxon>Ovalentaria</taxon>
        <taxon>Atherinomorphae</taxon>
        <taxon>Beloniformes</taxon>
        <taxon>Adrianichthyidae</taxon>
        <taxon>Oryziinae</taxon>
        <taxon>Oryzias</taxon>
    </lineage>
</organism>
<evidence type="ECO:0000256" key="1">
    <source>
        <dbReference type="SAM" id="MobiDB-lite"/>
    </source>
</evidence>
<accession>A0A3S2TWW6</accession>
<keyword evidence="3" id="KW-1185">Reference proteome</keyword>
<evidence type="ECO:0000313" key="2">
    <source>
        <dbReference type="EMBL" id="RVE57321.1"/>
    </source>
</evidence>
<evidence type="ECO:0000313" key="3">
    <source>
        <dbReference type="Proteomes" id="UP000283210"/>
    </source>
</evidence>
<proteinExistence type="predicted"/>
<feature type="region of interest" description="Disordered" evidence="1">
    <location>
        <begin position="51"/>
        <end position="74"/>
    </location>
</feature>
<feature type="compositionally biased region" description="Polar residues" evidence="1">
    <location>
        <begin position="51"/>
        <end position="64"/>
    </location>
</feature>